<gene>
    <name evidence="2" type="ORF">TL08_21330</name>
</gene>
<sequence>MSTAVRDQPRRVLTSLLHGTRWMLLGYWLILITVTVLIGVLLTVTGAEDATTATGGALANPPRYFLLAVGIMLPTVFLPGYIVHGVTRRHFEVAAGAYAVILSLGFGLLTWAGVLFGGLIRGVAPTELLISGDHLFQNHYQVLHALVEFGALGLVHLLAGAVIGMGFYRFGAIRGMLWIPLGLLPVVICEYAMATGWMSTVLESLDIARPAMVFTVLGTAGSIALAAAGCHLLIRDIPIRTP</sequence>
<keyword evidence="1" id="KW-0472">Membrane</keyword>
<feature type="transmembrane region" description="Helical" evidence="1">
    <location>
        <begin position="64"/>
        <end position="83"/>
    </location>
</feature>
<feature type="transmembrane region" description="Helical" evidence="1">
    <location>
        <begin position="140"/>
        <end position="165"/>
    </location>
</feature>
<protein>
    <submittedName>
        <fullName evidence="2">Uncharacterized protein</fullName>
    </submittedName>
</protein>
<feature type="transmembrane region" description="Helical" evidence="1">
    <location>
        <begin position="95"/>
        <end position="120"/>
    </location>
</feature>
<evidence type="ECO:0000313" key="2">
    <source>
        <dbReference type="EMBL" id="AOS65053.1"/>
    </source>
</evidence>
<reference evidence="3" key="1">
    <citation type="submission" date="2016-03" db="EMBL/GenBank/DDBJ databases">
        <title>Complete genome sequence of the type strain Actinoalloteichus hymeniacidonis DSM 45092.</title>
        <authorList>
            <person name="Schaffert L."/>
            <person name="Albersmeier A."/>
            <person name="Winkler A."/>
            <person name="Kalinowski J."/>
            <person name="Zotchev S."/>
            <person name="Ruckert C."/>
        </authorList>
    </citation>
    <scope>NUCLEOTIDE SEQUENCE [LARGE SCALE GENOMIC DNA]</scope>
    <source>
        <strain evidence="3">HPA177(T) (DSM 45092(T))</strain>
    </source>
</reference>
<evidence type="ECO:0000256" key="1">
    <source>
        <dbReference type="SAM" id="Phobius"/>
    </source>
</evidence>
<dbReference type="KEGG" id="ahm:TL08_21330"/>
<feature type="transmembrane region" description="Helical" evidence="1">
    <location>
        <begin position="177"/>
        <end position="199"/>
    </location>
</feature>
<keyword evidence="1" id="KW-0812">Transmembrane</keyword>
<keyword evidence="3" id="KW-1185">Reference proteome</keyword>
<organism evidence="2 3">
    <name type="scientific">Actinoalloteichus hymeniacidonis</name>
    <dbReference type="NCBI Taxonomy" id="340345"/>
    <lineage>
        <taxon>Bacteria</taxon>
        <taxon>Bacillati</taxon>
        <taxon>Actinomycetota</taxon>
        <taxon>Actinomycetes</taxon>
        <taxon>Pseudonocardiales</taxon>
        <taxon>Pseudonocardiaceae</taxon>
        <taxon>Actinoalloteichus</taxon>
    </lineage>
</organism>
<feature type="transmembrane region" description="Helical" evidence="1">
    <location>
        <begin position="21"/>
        <end position="44"/>
    </location>
</feature>
<proteinExistence type="predicted"/>
<dbReference type="EMBL" id="CP014859">
    <property type="protein sequence ID" value="AOS65053.1"/>
    <property type="molecule type" value="Genomic_DNA"/>
</dbReference>
<feature type="transmembrane region" description="Helical" evidence="1">
    <location>
        <begin position="211"/>
        <end position="234"/>
    </location>
</feature>
<name>A0AAC9MZ49_9PSEU</name>
<accession>A0AAC9MZ49</accession>
<dbReference type="Proteomes" id="UP000095210">
    <property type="component" value="Chromosome"/>
</dbReference>
<keyword evidence="1" id="KW-1133">Transmembrane helix</keyword>
<dbReference type="AlphaFoldDB" id="A0AAC9MZ49"/>
<dbReference type="RefSeq" id="WP_069851497.1">
    <property type="nucleotide sequence ID" value="NZ_CP014859.1"/>
</dbReference>
<evidence type="ECO:0000313" key="3">
    <source>
        <dbReference type="Proteomes" id="UP000095210"/>
    </source>
</evidence>